<dbReference type="AlphaFoldDB" id="A0ABD5YY62"/>
<dbReference type="EMBL" id="JBHTAX010000006">
    <property type="protein sequence ID" value="MFC7192947.1"/>
    <property type="molecule type" value="Genomic_DNA"/>
</dbReference>
<evidence type="ECO:0008006" key="3">
    <source>
        <dbReference type="Google" id="ProtNLM"/>
    </source>
</evidence>
<dbReference type="GeneID" id="76202822"/>
<sequence>MSKRFADCLDVIDRHSEALFEFLWCPVCGHEVFSHIPFEGVFCRHCNTQVELQESQEDRGYEETVLTCFDTDTTWNLHVDEKLRRDLLGGSARVKILGAPGAYEIDWWSPEPSKDWDPVECGEFDGMEEPAEVSYLA</sequence>
<reference evidence="1 2" key="1">
    <citation type="journal article" date="2019" name="Int. J. Syst. Evol. Microbiol.">
        <title>The Global Catalogue of Microorganisms (GCM) 10K type strain sequencing project: providing services to taxonomists for standard genome sequencing and annotation.</title>
        <authorList>
            <consortium name="The Broad Institute Genomics Platform"/>
            <consortium name="The Broad Institute Genome Sequencing Center for Infectious Disease"/>
            <person name="Wu L."/>
            <person name="Ma J."/>
        </authorList>
    </citation>
    <scope>NUCLEOTIDE SEQUENCE [LARGE SCALE GENOMIC DNA]</scope>
    <source>
        <strain evidence="1 2">RDMS1</strain>
    </source>
</reference>
<evidence type="ECO:0000313" key="2">
    <source>
        <dbReference type="Proteomes" id="UP001596417"/>
    </source>
</evidence>
<dbReference type="Proteomes" id="UP001596417">
    <property type="component" value="Unassembled WGS sequence"/>
</dbReference>
<dbReference type="InterPro" id="IPR055989">
    <property type="entry name" value="DUF7567"/>
</dbReference>
<gene>
    <name evidence="1" type="ORF">ACFQL7_26235</name>
</gene>
<name>A0ABD5YY62_9EURY</name>
<protein>
    <recommendedName>
        <fullName evidence="3">Small CPxCG-related zinc finger protein</fullName>
    </recommendedName>
</protein>
<keyword evidence="2" id="KW-1185">Reference proteome</keyword>
<comment type="caution">
    <text evidence="1">The sequence shown here is derived from an EMBL/GenBank/DDBJ whole genome shotgun (WGS) entry which is preliminary data.</text>
</comment>
<dbReference type="Pfam" id="PF24451">
    <property type="entry name" value="DUF7567"/>
    <property type="match status" value="1"/>
</dbReference>
<accession>A0ABD5YY62</accession>
<dbReference type="RefSeq" id="WP_248910586.1">
    <property type="nucleotide sequence ID" value="NZ_CP109982.1"/>
</dbReference>
<organism evidence="1 2">
    <name type="scientific">Halocatena marina</name>
    <dbReference type="NCBI Taxonomy" id="2934937"/>
    <lineage>
        <taxon>Archaea</taxon>
        <taxon>Methanobacteriati</taxon>
        <taxon>Methanobacteriota</taxon>
        <taxon>Stenosarchaea group</taxon>
        <taxon>Halobacteria</taxon>
        <taxon>Halobacteriales</taxon>
        <taxon>Natronomonadaceae</taxon>
        <taxon>Halocatena</taxon>
    </lineage>
</organism>
<evidence type="ECO:0000313" key="1">
    <source>
        <dbReference type="EMBL" id="MFC7192947.1"/>
    </source>
</evidence>
<proteinExistence type="predicted"/>